<keyword evidence="4 20" id="KW-0031">Aminopeptidase</keyword>
<evidence type="ECO:0000256" key="10">
    <source>
        <dbReference type="ARBA" id="ARBA00022833"/>
    </source>
</evidence>
<evidence type="ECO:0000256" key="15">
    <source>
        <dbReference type="ARBA" id="ARBA00023157"/>
    </source>
</evidence>
<keyword evidence="9 20" id="KW-0378">Hydrolase</keyword>
<dbReference type="CDD" id="cd09601">
    <property type="entry name" value="M1_APN-Q_like"/>
    <property type="match status" value="1"/>
</dbReference>
<keyword evidence="25" id="KW-1185">Reference proteome</keyword>
<comment type="subcellular location">
    <subcellularLocation>
        <location evidence="1">Cell membrane</location>
    </subcellularLocation>
    <subcellularLocation>
        <location evidence="2">Membrane</location>
        <topology evidence="2">Single-pass type II membrane protein</topology>
    </subcellularLocation>
</comment>
<dbReference type="Gene3D" id="1.10.390.10">
    <property type="entry name" value="Neutral Protease Domain 2"/>
    <property type="match status" value="1"/>
</dbReference>
<evidence type="ECO:0000256" key="17">
    <source>
        <dbReference type="PIRSR" id="PIRSR634016-1"/>
    </source>
</evidence>
<reference evidence="24" key="1">
    <citation type="submission" date="2022-02" db="EMBL/GenBank/DDBJ databases">
        <title>Atlantic sturgeon de novo genome assembly.</title>
        <authorList>
            <person name="Stock M."/>
            <person name="Klopp C."/>
            <person name="Guiguen Y."/>
            <person name="Cabau C."/>
            <person name="Parinello H."/>
            <person name="Santidrian Yebra-Pimentel E."/>
            <person name="Kuhl H."/>
            <person name="Dirks R.P."/>
            <person name="Guessner J."/>
            <person name="Wuertz S."/>
            <person name="Du K."/>
            <person name="Schartl M."/>
        </authorList>
    </citation>
    <scope>NUCLEOTIDE SEQUENCE</scope>
    <source>
        <strain evidence="24">STURGEONOMICS-FGT-2020</strain>
        <tissue evidence="24">Whole blood</tissue>
    </source>
</reference>
<organism evidence="24 25">
    <name type="scientific">Acipenser oxyrinchus oxyrinchus</name>
    <dbReference type="NCBI Taxonomy" id="40147"/>
    <lineage>
        <taxon>Eukaryota</taxon>
        <taxon>Metazoa</taxon>
        <taxon>Chordata</taxon>
        <taxon>Craniata</taxon>
        <taxon>Vertebrata</taxon>
        <taxon>Euteleostomi</taxon>
        <taxon>Actinopterygii</taxon>
        <taxon>Chondrostei</taxon>
        <taxon>Acipenseriformes</taxon>
        <taxon>Acipenseridae</taxon>
        <taxon>Acipenser</taxon>
    </lineage>
</organism>
<dbReference type="Gene3D" id="2.60.40.1910">
    <property type="match status" value="1"/>
</dbReference>
<gene>
    <name evidence="24" type="primary">LVRN</name>
    <name evidence="24" type="ORF">AOXY_G2009</name>
</gene>
<dbReference type="InterPro" id="IPR001930">
    <property type="entry name" value="Peptidase_M1"/>
</dbReference>
<evidence type="ECO:0000256" key="11">
    <source>
        <dbReference type="ARBA" id="ARBA00022968"/>
    </source>
</evidence>
<keyword evidence="8 18" id="KW-0479">Metal-binding</keyword>
<evidence type="ECO:0000256" key="20">
    <source>
        <dbReference type="RuleBase" id="RU364040"/>
    </source>
</evidence>
<protein>
    <recommendedName>
        <fullName evidence="20">Aminopeptidase</fullName>
        <ecNumber evidence="20">3.4.11.-</ecNumber>
    </recommendedName>
</protein>
<keyword evidence="5" id="KW-1003">Cell membrane</keyword>
<evidence type="ECO:0000313" key="25">
    <source>
        <dbReference type="Proteomes" id="UP001230051"/>
    </source>
</evidence>
<dbReference type="EMBL" id="JAGXEW010000002">
    <property type="protein sequence ID" value="KAK1174507.1"/>
    <property type="molecule type" value="Genomic_DNA"/>
</dbReference>
<evidence type="ECO:0000256" key="6">
    <source>
        <dbReference type="ARBA" id="ARBA00022670"/>
    </source>
</evidence>
<dbReference type="Proteomes" id="UP001230051">
    <property type="component" value="Unassembled WGS sequence"/>
</dbReference>
<dbReference type="Pfam" id="PF01433">
    <property type="entry name" value="Peptidase_M1"/>
    <property type="match status" value="1"/>
</dbReference>
<feature type="domain" description="ERAP1-like C-terminal" evidence="22">
    <location>
        <begin position="634"/>
        <end position="943"/>
    </location>
</feature>
<dbReference type="FunFam" id="1.25.50.20:FF:000001">
    <property type="entry name" value="Aminopeptidase"/>
    <property type="match status" value="1"/>
</dbReference>
<keyword evidence="14" id="KW-0472">Membrane</keyword>
<keyword evidence="15" id="KW-1015">Disulfide bond</keyword>
<feature type="site" description="Transition state stabilizer" evidence="19">
    <location>
        <position position="494"/>
    </location>
</feature>
<keyword evidence="11" id="KW-0735">Signal-anchor</keyword>
<proteinExistence type="inferred from homology"/>
<dbReference type="InterPro" id="IPR024571">
    <property type="entry name" value="ERAP1-like_C_dom"/>
</dbReference>
<evidence type="ECO:0000259" key="23">
    <source>
        <dbReference type="Pfam" id="PF17900"/>
    </source>
</evidence>
<dbReference type="InterPro" id="IPR050344">
    <property type="entry name" value="Peptidase_M1_aminopeptidases"/>
</dbReference>
<name>A0AAD8LTV5_ACIOX</name>
<sequence>MGPKCKSGFYVSKTAAVLVTVLFAALLISFTVLAALYAISRMGHGNATMHEEPTQVPIPFSSTFAATTQKPSRPGIWDHYRLPQTLVPIHYQLELWPRLDPDYDGTYRFTGAANITFQCKGETDIILLHISHLNVTVIQLEIVSGGTEVPLVLDVWKAEVNPYMVLELNTTLKKDSVYVLRCVFTGAIGEKRHMYGLFIIHYTDGGQNMSVVASQMEPTYARSVFPCFDEPAMKATFDVRIVHLYNYVALSNMPAVDVTIREDENGHKWNVTTFSTTPKMSTYITAFVVCEFDYVSKFEGSNEIRVWARKSSIQNGEADYALNVTGPILTHLEHFFNVSYPLSKTDLVALPDFIASAMENWGLMIYREDYLLHNQMKDSLDQRAVICTVIAHELGHQAGYSNTFQLTISSFWFGNLVTMNWWNNLWLNEGLATFVEYLVPHYVEPQMKLNELHAFADMQEMFAADSFLMSQPLTVKEEEIQSHQILPMFNLVTYNKGASIVRMAAGFLTKKVFQKGLSSYLQNFSYMTVEQDNLWNHWQKSVDSQNELQLPAPVKDIMDSWTLQMGYPLITLNTSSGTITQEKCFLTKPDNQTSHGNWFVPINWIKNGSVQPMKWLEGNNSLFPEMQATSDQDWILLNVNVSGYYRVNYDHSNWERVLNQLMKDPNAIPVKNRAQIIDDAFKLVLSGYLDVETALSTTKYLSKETEFMVWRTTLDIIDLHLNFLSNTHLYGLFKQYLLRIFSPLYKYYMDLIGGDVYKVKADAFMQVSVHRSVKTACWLGLKECLQLAASLYARWMSNSTENKIPSYLRYDIYCYGIASGGVKEWEFAWEMFQSQNGTEQDQYLLFALSCSREPWLLNRYLQYSLDSSLVQRRYTGSLLSYVIENDIGQSLAWDFIQENWKHFQTEHGGHQFTSVLGDLAERFSSEFQLDQLVKFINSTMDEHKQHEAIEHIEEMKKSRISFKTKYYSRIYNWLKENLHNTGY</sequence>
<evidence type="ECO:0000256" key="1">
    <source>
        <dbReference type="ARBA" id="ARBA00004236"/>
    </source>
</evidence>
<evidence type="ECO:0000313" key="24">
    <source>
        <dbReference type="EMBL" id="KAK1174507.1"/>
    </source>
</evidence>
<dbReference type="GO" id="GO:0008270">
    <property type="term" value="F:zinc ion binding"/>
    <property type="evidence" value="ECO:0007669"/>
    <property type="project" value="UniProtKB-UniRule"/>
</dbReference>
<dbReference type="PANTHER" id="PTHR11533:SF31">
    <property type="entry name" value="AMINOPEPTIDASE Q"/>
    <property type="match status" value="1"/>
</dbReference>
<dbReference type="Gene3D" id="2.60.40.1730">
    <property type="entry name" value="tricorn interacting facor f3 domain"/>
    <property type="match status" value="1"/>
</dbReference>
<evidence type="ECO:0000256" key="16">
    <source>
        <dbReference type="ARBA" id="ARBA00023180"/>
    </source>
</evidence>
<evidence type="ECO:0000256" key="4">
    <source>
        <dbReference type="ARBA" id="ARBA00022438"/>
    </source>
</evidence>
<evidence type="ECO:0000256" key="2">
    <source>
        <dbReference type="ARBA" id="ARBA00004606"/>
    </source>
</evidence>
<dbReference type="InterPro" id="IPR034016">
    <property type="entry name" value="M1_APN-typ"/>
</dbReference>
<keyword evidence="6 20" id="KW-0645">Protease</keyword>
<dbReference type="GO" id="GO:0070006">
    <property type="term" value="F:metalloaminopeptidase activity"/>
    <property type="evidence" value="ECO:0007669"/>
    <property type="project" value="TreeGrafter"/>
</dbReference>
<dbReference type="InterPro" id="IPR045357">
    <property type="entry name" value="Aminopeptidase_N-like_N"/>
</dbReference>
<dbReference type="PANTHER" id="PTHR11533">
    <property type="entry name" value="PROTEASE M1 ZINC METALLOPROTEASE"/>
    <property type="match status" value="1"/>
</dbReference>
<keyword evidence="7" id="KW-0812">Transmembrane</keyword>
<dbReference type="GO" id="GO:0005615">
    <property type="term" value="C:extracellular space"/>
    <property type="evidence" value="ECO:0007669"/>
    <property type="project" value="TreeGrafter"/>
</dbReference>
<feature type="domain" description="Peptidase M1 membrane alanine aminopeptidase" evidence="21">
    <location>
        <begin position="320"/>
        <end position="561"/>
    </location>
</feature>
<dbReference type="Gene3D" id="1.25.50.20">
    <property type="match status" value="1"/>
</dbReference>
<feature type="binding site" evidence="18">
    <location>
        <position position="396"/>
    </location>
    <ligand>
        <name>Zn(2+)</name>
        <dbReference type="ChEBI" id="CHEBI:29105"/>
        <note>catalytic</note>
    </ligand>
</feature>
<comment type="caution">
    <text evidence="24">The sequence shown here is derived from an EMBL/GenBank/DDBJ whole genome shotgun (WGS) entry which is preliminary data.</text>
</comment>
<evidence type="ECO:0000256" key="12">
    <source>
        <dbReference type="ARBA" id="ARBA00022989"/>
    </source>
</evidence>
<evidence type="ECO:0000256" key="9">
    <source>
        <dbReference type="ARBA" id="ARBA00022801"/>
    </source>
</evidence>
<evidence type="ECO:0000256" key="14">
    <source>
        <dbReference type="ARBA" id="ARBA00023136"/>
    </source>
</evidence>
<keyword evidence="16" id="KW-0325">Glycoprotein</keyword>
<evidence type="ECO:0000256" key="13">
    <source>
        <dbReference type="ARBA" id="ARBA00023049"/>
    </source>
</evidence>
<dbReference type="GO" id="GO:0043171">
    <property type="term" value="P:peptide catabolic process"/>
    <property type="evidence" value="ECO:0007669"/>
    <property type="project" value="TreeGrafter"/>
</dbReference>
<keyword evidence="12" id="KW-1133">Transmembrane helix</keyword>
<feature type="binding site" evidence="18">
    <location>
        <position position="429"/>
    </location>
    <ligand>
        <name>Zn(2+)</name>
        <dbReference type="ChEBI" id="CHEBI:29105"/>
        <note>catalytic</note>
    </ligand>
</feature>
<evidence type="ECO:0000256" key="8">
    <source>
        <dbReference type="ARBA" id="ARBA00022723"/>
    </source>
</evidence>
<comment type="similarity">
    <text evidence="3 20">Belongs to the peptidase M1 family.</text>
</comment>
<evidence type="ECO:0000256" key="19">
    <source>
        <dbReference type="PIRSR" id="PIRSR634016-4"/>
    </source>
</evidence>
<feature type="domain" description="Aminopeptidase N-like N-terminal" evidence="23">
    <location>
        <begin position="87"/>
        <end position="284"/>
    </location>
</feature>
<keyword evidence="10 18" id="KW-0862">Zinc</keyword>
<dbReference type="AlphaFoldDB" id="A0AAD8LTV5"/>
<feature type="active site" description="Proton acceptor" evidence="17">
    <location>
        <position position="393"/>
    </location>
</feature>
<dbReference type="InterPro" id="IPR014782">
    <property type="entry name" value="Peptidase_M1_dom"/>
</dbReference>
<dbReference type="Pfam" id="PF11838">
    <property type="entry name" value="ERAP1_C"/>
    <property type="match status" value="1"/>
</dbReference>
<dbReference type="InterPro" id="IPR042097">
    <property type="entry name" value="Aminopeptidase_N-like_N_sf"/>
</dbReference>
<dbReference type="SUPFAM" id="SSF55486">
    <property type="entry name" value="Metalloproteases ('zincins'), catalytic domain"/>
    <property type="match status" value="1"/>
</dbReference>
<feature type="binding site" evidence="18">
    <location>
        <position position="392"/>
    </location>
    <ligand>
        <name>Zn(2+)</name>
        <dbReference type="ChEBI" id="CHEBI:29105"/>
        <note>catalytic</note>
    </ligand>
</feature>
<dbReference type="FunFam" id="1.10.390.10:FF:000006">
    <property type="entry name" value="Puromycin-sensitive aminopeptidase"/>
    <property type="match status" value="1"/>
</dbReference>
<dbReference type="GO" id="GO:0042277">
    <property type="term" value="F:peptide binding"/>
    <property type="evidence" value="ECO:0007669"/>
    <property type="project" value="TreeGrafter"/>
</dbReference>
<evidence type="ECO:0000259" key="21">
    <source>
        <dbReference type="Pfam" id="PF01433"/>
    </source>
</evidence>
<comment type="cofactor">
    <cofactor evidence="18 20">
        <name>Zn(2+)</name>
        <dbReference type="ChEBI" id="CHEBI:29105"/>
    </cofactor>
    <text evidence="18 20">Binds 1 zinc ion per subunit.</text>
</comment>
<keyword evidence="13 20" id="KW-0482">Metalloprotease</keyword>
<dbReference type="EC" id="3.4.11.-" evidence="20"/>
<evidence type="ECO:0000256" key="3">
    <source>
        <dbReference type="ARBA" id="ARBA00010136"/>
    </source>
</evidence>
<evidence type="ECO:0000259" key="22">
    <source>
        <dbReference type="Pfam" id="PF11838"/>
    </source>
</evidence>
<accession>A0AAD8LTV5</accession>
<evidence type="ECO:0000256" key="7">
    <source>
        <dbReference type="ARBA" id="ARBA00022692"/>
    </source>
</evidence>
<evidence type="ECO:0000256" key="5">
    <source>
        <dbReference type="ARBA" id="ARBA00022475"/>
    </source>
</evidence>
<evidence type="ECO:0000256" key="18">
    <source>
        <dbReference type="PIRSR" id="PIRSR634016-3"/>
    </source>
</evidence>
<dbReference type="InterPro" id="IPR027268">
    <property type="entry name" value="Peptidase_M4/M1_CTD_sf"/>
</dbReference>
<dbReference type="PRINTS" id="PR00756">
    <property type="entry name" value="ALADIPTASE"/>
</dbReference>
<dbReference type="SUPFAM" id="SSF63737">
    <property type="entry name" value="Leukotriene A4 hydrolase N-terminal domain"/>
    <property type="match status" value="1"/>
</dbReference>
<dbReference type="FunFam" id="2.60.40.1730:FF:000001">
    <property type="entry name" value="Leucyl-cystinyl aminopeptidase"/>
    <property type="match status" value="1"/>
</dbReference>
<dbReference type="GO" id="GO:0006508">
    <property type="term" value="P:proteolysis"/>
    <property type="evidence" value="ECO:0007669"/>
    <property type="project" value="UniProtKB-KW"/>
</dbReference>
<dbReference type="GO" id="GO:0005737">
    <property type="term" value="C:cytoplasm"/>
    <property type="evidence" value="ECO:0007669"/>
    <property type="project" value="TreeGrafter"/>
</dbReference>
<dbReference type="Pfam" id="PF17900">
    <property type="entry name" value="Peptidase_M1_N"/>
    <property type="match status" value="1"/>
</dbReference>
<dbReference type="GO" id="GO:0005886">
    <property type="term" value="C:plasma membrane"/>
    <property type="evidence" value="ECO:0007669"/>
    <property type="project" value="UniProtKB-SubCell"/>
</dbReference>